<reference evidence="1 2" key="1">
    <citation type="submission" date="2017-03" db="EMBL/GenBank/DDBJ databases">
        <title>Genome Survey of Euroglyphus maynei.</title>
        <authorList>
            <person name="Arlian L.G."/>
            <person name="Morgan M.S."/>
            <person name="Rider S.D."/>
        </authorList>
    </citation>
    <scope>NUCLEOTIDE SEQUENCE [LARGE SCALE GENOMIC DNA]</scope>
    <source>
        <strain evidence="1">Arlian Lab</strain>
        <tissue evidence="1">Whole body</tissue>
    </source>
</reference>
<keyword evidence="2" id="KW-1185">Reference proteome</keyword>
<comment type="caution">
    <text evidence="1">The sequence shown here is derived from an EMBL/GenBank/DDBJ whole genome shotgun (WGS) entry which is preliminary data.</text>
</comment>
<dbReference type="Gene3D" id="1.25.10.10">
    <property type="entry name" value="Leucine-rich Repeat Variant"/>
    <property type="match status" value="1"/>
</dbReference>
<organism evidence="1 2">
    <name type="scientific">Euroglyphus maynei</name>
    <name type="common">Mayne's house dust mite</name>
    <dbReference type="NCBI Taxonomy" id="6958"/>
    <lineage>
        <taxon>Eukaryota</taxon>
        <taxon>Metazoa</taxon>
        <taxon>Ecdysozoa</taxon>
        <taxon>Arthropoda</taxon>
        <taxon>Chelicerata</taxon>
        <taxon>Arachnida</taxon>
        <taxon>Acari</taxon>
        <taxon>Acariformes</taxon>
        <taxon>Sarcoptiformes</taxon>
        <taxon>Astigmata</taxon>
        <taxon>Psoroptidia</taxon>
        <taxon>Analgoidea</taxon>
        <taxon>Pyroglyphidae</taxon>
        <taxon>Pyroglyphinae</taxon>
        <taxon>Euroglyphus</taxon>
    </lineage>
</organism>
<dbReference type="OrthoDB" id="2016913at2759"/>
<proteinExistence type="predicted"/>
<accession>A0A1Y3BJG5</accession>
<dbReference type="Proteomes" id="UP000194236">
    <property type="component" value="Unassembled WGS sequence"/>
</dbReference>
<dbReference type="AlphaFoldDB" id="A0A1Y3BJG5"/>
<protein>
    <submittedName>
        <fullName evidence="1">Uncharacterized protein</fullName>
    </submittedName>
</protein>
<sequence length="100" mass="11429">MLVMKVFIVIGGQQGSPSFAVDYMPDIIIVLNQKYSDSFTRTLNSIIDYNGFPTDLVTREQKCKFVQSISTLRNNKRRLREIVKEFSCRCRGLFGGVNSK</sequence>
<gene>
    <name evidence="1" type="ORF">BLA29_013143</name>
</gene>
<evidence type="ECO:0000313" key="2">
    <source>
        <dbReference type="Proteomes" id="UP000194236"/>
    </source>
</evidence>
<name>A0A1Y3BJG5_EURMA</name>
<dbReference type="InterPro" id="IPR011989">
    <property type="entry name" value="ARM-like"/>
</dbReference>
<dbReference type="EMBL" id="MUJZ01015196">
    <property type="protein sequence ID" value="OTF81121.1"/>
    <property type="molecule type" value="Genomic_DNA"/>
</dbReference>
<evidence type="ECO:0000313" key="1">
    <source>
        <dbReference type="EMBL" id="OTF81121.1"/>
    </source>
</evidence>